<proteinExistence type="predicted"/>
<keyword evidence="1" id="KW-1133">Transmembrane helix</keyword>
<evidence type="ECO:0000313" key="2">
    <source>
        <dbReference type="EMBL" id="KAF2757146.1"/>
    </source>
</evidence>
<sequence length="94" mass="10327">MHELIIRVTCHSASICAFTIILLYSRCALKERKIPLGILPRCPIVTVLCTDAEKIQSVPSAVGNYAVNTRSTRNEYTSLCLCRPVVSMSGEGEN</sequence>
<keyword evidence="1" id="KW-0472">Membrane</keyword>
<dbReference type="RefSeq" id="XP_033599597.1">
    <property type="nucleotide sequence ID" value="XM_033749763.1"/>
</dbReference>
<feature type="transmembrane region" description="Helical" evidence="1">
    <location>
        <begin position="6"/>
        <end position="24"/>
    </location>
</feature>
<keyword evidence="3" id="KW-1185">Reference proteome</keyword>
<gene>
    <name evidence="2" type="ORF">EJ05DRAFT_56901</name>
</gene>
<dbReference type="GeneID" id="54490817"/>
<evidence type="ECO:0000313" key="3">
    <source>
        <dbReference type="Proteomes" id="UP000799437"/>
    </source>
</evidence>
<keyword evidence="1" id="KW-0812">Transmembrane</keyword>
<evidence type="ECO:0000256" key="1">
    <source>
        <dbReference type="SAM" id="Phobius"/>
    </source>
</evidence>
<dbReference type="EMBL" id="ML996574">
    <property type="protein sequence ID" value="KAF2757146.1"/>
    <property type="molecule type" value="Genomic_DNA"/>
</dbReference>
<dbReference type="AlphaFoldDB" id="A0A6A6W5B6"/>
<reference evidence="2" key="1">
    <citation type="journal article" date="2020" name="Stud. Mycol.">
        <title>101 Dothideomycetes genomes: a test case for predicting lifestyles and emergence of pathogens.</title>
        <authorList>
            <person name="Haridas S."/>
            <person name="Albert R."/>
            <person name="Binder M."/>
            <person name="Bloem J."/>
            <person name="Labutti K."/>
            <person name="Salamov A."/>
            <person name="Andreopoulos B."/>
            <person name="Baker S."/>
            <person name="Barry K."/>
            <person name="Bills G."/>
            <person name="Bluhm B."/>
            <person name="Cannon C."/>
            <person name="Castanera R."/>
            <person name="Culley D."/>
            <person name="Daum C."/>
            <person name="Ezra D."/>
            <person name="Gonzalez J."/>
            <person name="Henrissat B."/>
            <person name="Kuo A."/>
            <person name="Liang C."/>
            <person name="Lipzen A."/>
            <person name="Lutzoni F."/>
            <person name="Magnuson J."/>
            <person name="Mondo S."/>
            <person name="Nolan M."/>
            <person name="Ohm R."/>
            <person name="Pangilinan J."/>
            <person name="Park H.-J."/>
            <person name="Ramirez L."/>
            <person name="Alfaro M."/>
            <person name="Sun H."/>
            <person name="Tritt A."/>
            <person name="Yoshinaga Y."/>
            <person name="Zwiers L.-H."/>
            <person name="Turgeon B."/>
            <person name="Goodwin S."/>
            <person name="Spatafora J."/>
            <person name="Crous P."/>
            <person name="Grigoriev I."/>
        </authorList>
    </citation>
    <scope>NUCLEOTIDE SEQUENCE</scope>
    <source>
        <strain evidence="2">CBS 121739</strain>
    </source>
</reference>
<protein>
    <submittedName>
        <fullName evidence="2">Uncharacterized protein</fullName>
    </submittedName>
</protein>
<dbReference type="Proteomes" id="UP000799437">
    <property type="component" value="Unassembled WGS sequence"/>
</dbReference>
<name>A0A6A6W5B6_9PEZI</name>
<organism evidence="2 3">
    <name type="scientific">Pseudovirgaria hyperparasitica</name>
    <dbReference type="NCBI Taxonomy" id="470096"/>
    <lineage>
        <taxon>Eukaryota</taxon>
        <taxon>Fungi</taxon>
        <taxon>Dikarya</taxon>
        <taxon>Ascomycota</taxon>
        <taxon>Pezizomycotina</taxon>
        <taxon>Dothideomycetes</taxon>
        <taxon>Dothideomycetes incertae sedis</taxon>
        <taxon>Acrospermales</taxon>
        <taxon>Acrospermaceae</taxon>
        <taxon>Pseudovirgaria</taxon>
    </lineage>
</organism>
<accession>A0A6A6W5B6</accession>